<dbReference type="Proteomes" id="UP000669179">
    <property type="component" value="Unassembled WGS sequence"/>
</dbReference>
<dbReference type="SUPFAM" id="SSF53474">
    <property type="entry name" value="alpha/beta-Hydrolases"/>
    <property type="match status" value="1"/>
</dbReference>
<sequence length="598" mass="64971">MPPYEDFVPRQRFQHDLAFSPGSDLLAYSSNAGGRSALWVVASSGGTPRKLAQLPGRIVRQVSWSPDGASVLFTADHEGDEQYGIFRVKLDGSEPTQIIEGPDCQRVLATDPFDPTGRYLLYAANDRDRTVQDLLIHDLTTSDEQRIEPPAGVAFAAAGISPDARWLLASGFRSNTEIAIYLIDLAEPETKPQCVTETHGPALFEPQVWAQDSSGFYLLTDLWGFTAAAFYNLADETLSPVVQQDWNVELLDAANGTLAWVVNEAGSSVLYTRRDDRTPTRLDVPSGVISTLALADDGQHAAVLLDTPARPEEIGLLDLNDGSLRYLTDARPPALHVIEPIGPELVAYPTADGRTVPGFLYRPRTPGPHPVLLSIHGGPEGQERPRYAALYQYLLDQDIAVFAPNIAGSTGYGSAYQKLIYRDWGGVDLDDLDHAVRYLGTRPEIVPDRIAVFGGSYGGFAALSCLARLPYPWAAGVSVCGPSNLITLAEEAPPTWRTYVDTVLGNPEADAELLLSRSPITHADAINAPLLVLQGARDPRVPRAESDGLVDRLRARGVEVRYEVFPDEGHGFVIQANEIRAYSEAAAFLVAHLRGNGQ</sequence>
<dbReference type="EMBL" id="JAGEOJ010000003">
    <property type="protein sequence ID" value="MBO2447091.1"/>
    <property type="molecule type" value="Genomic_DNA"/>
</dbReference>
<dbReference type="GO" id="GO:0006508">
    <property type="term" value="P:proteolysis"/>
    <property type="evidence" value="ECO:0007669"/>
    <property type="project" value="InterPro"/>
</dbReference>
<evidence type="ECO:0000313" key="4">
    <source>
        <dbReference type="EMBL" id="MBO2447091.1"/>
    </source>
</evidence>
<keyword evidence="1" id="KW-0378">Hydrolase</keyword>
<dbReference type="AlphaFoldDB" id="A0A939PEL1"/>
<comment type="caution">
    <text evidence="4">The sequence shown here is derived from an EMBL/GenBank/DDBJ whole genome shotgun (WGS) entry which is preliminary data.</text>
</comment>
<dbReference type="InterPro" id="IPR001375">
    <property type="entry name" value="Peptidase_S9_cat"/>
</dbReference>
<gene>
    <name evidence="4" type="ORF">J4573_08325</name>
</gene>
<dbReference type="InterPro" id="IPR011659">
    <property type="entry name" value="WD40"/>
</dbReference>
<dbReference type="Gene3D" id="3.40.50.1820">
    <property type="entry name" value="alpha/beta hydrolase"/>
    <property type="match status" value="1"/>
</dbReference>
<dbReference type="SUPFAM" id="SSF82171">
    <property type="entry name" value="DPP6 N-terminal domain-like"/>
    <property type="match status" value="2"/>
</dbReference>
<dbReference type="Pfam" id="PF07676">
    <property type="entry name" value="PD40"/>
    <property type="match status" value="1"/>
</dbReference>
<keyword evidence="5" id="KW-1185">Reference proteome</keyword>
<evidence type="ECO:0000259" key="3">
    <source>
        <dbReference type="Pfam" id="PF00326"/>
    </source>
</evidence>
<dbReference type="Gene3D" id="2.120.10.30">
    <property type="entry name" value="TolB, C-terminal domain"/>
    <property type="match status" value="1"/>
</dbReference>
<evidence type="ECO:0000313" key="5">
    <source>
        <dbReference type="Proteomes" id="UP000669179"/>
    </source>
</evidence>
<feature type="domain" description="Peptidase S9 prolyl oligopeptidase catalytic" evidence="3">
    <location>
        <begin position="392"/>
        <end position="594"/>
    </location>
</feature>
<protein>
    <submittedName>
        <fullName evidence="4">S9 family peptidase</fullName>
    </submittedName>
</protein>
<dbReference type="PANTHER" id="PTHR42776">
    <property type="entry name" value="SERINE PEPTIDASE S9 FAMILY MEMBER"/>
    <property type="match status" value="1"/>
</dbReference>
<dbReference type="RefSeq" id="WP_208254695.1">
    <property type="nucleotide sequence ID" value="NZ_JAGEOJ010000003.1"/>
</dbReference>
<evidence type="ECO:0000256" key="2">
    <source>
        <dbReference type="ARBA" id="ARBA00022825"/>
    </source>
</evidence>
<proteinExistence type="predicted"/>
<keyword evidence="2" id="KW-0645">Protease</keyword>
<dbReference type="InterPro" id="IPR011042">
    <property type="entry name" value="6-blade_b-propeller_TolB-like"/>
</dbReference>
<dbReference type="Pfam" id="PF00326">
    <property type="entry name" value="Peptidase_S9"/>
    <property type="match status" value="1"/>
</dbReference>
<dbReference type="GO" id="GO:0004252">
    <property type="term" value="F:serine-type endopeptidase activity"/>
    <property type="evidence" value="ECO:0007669"/>
    <property type="project" value="TreeGrafter"/>
</dbReference>
<reference evidence="4" key="1">
    <citation type="submission" date="2021-03" db="EMBL/GenBank/DDBJ databases">
        <authorList>
            <person name="Kanchanasin P."/>
            <person name="Saeng-In P."/>
            <person name="Phongsopitanun W."/>
            <person name="Yuki M."/>
            <person name="Kudo T."/>
            <person name="Ohkuma M."/>
            <person name="Tanasupawat S."/>
        </authorList>
    </citation>
    <scope>NUCLEOTIDE SEQUENCE</scope>
    <source>
        <strain evidence="4">GKU 128</strain>
    </source>
</reference>
<name>A0A939PEL1_9ACTN</name>
<dbReference type="InterPro" id="IPR029058">
    <property type="entry name" value="AB_hydrolase_fold"/>
</dbReference>
<accession>A0A939PEL1</accession>
<dbReference type="PANTHER" id="PTHR42776:SF27">
    <property type="entry name" value="DIPEPTIDYL PEPTIDASE FAMILY MEMBER 6"/>
    <property type="match status" value="1"/>
</dbReference>
<organism evidence="4 5">
    <name type="scientific">Actinomadura barringtoniae</name>
    <dbReference type="NCBI Taxonomy" id="1427535"/>
    <lineage>
        <taxon>Bacteria</taxon>
        <taxon>Bacillati</taxon>
        <taxon>Actinomycetota</taxon>
        <taxon>Actinomycetes</taxon>
        <taxon>Streptosporangiales</taxon>
        <taxon>Thermomonosporaceae</taxon>
        <taxon>Actinomadura</taxon>
    </lineage>
</organism>
<keyword evidence="2" id="KW-0720">Serine protease</keyword>
<evidence type="ECO:0000256" key="1">
    <source>
        <dbReference type="ARBA" id="ARBA00022801"/>
    </source>
</evidence>